<feature type="chain" id="PRO_5037773404" evidence="1">
    <location>
        <begin position="38"/>
        <end position="437"/>
    </location>
</feature>
<evidence type="ECO:0000313" key="2">
    <source>
        <dbReference type="EMBL" id="MBS4182504.1"/>
    </source>
</evidence>
<dbReference type="PANTHER" id="PTHR43649:SF14">
    <property type="entry name" value="BLR3389 PROTEIN"/>
    <property type="match status" value="1"/>
</dbReference>
<dbReference type="InterPro" id="IPR006059">
    <property type="entry name" value="SBP"/>
</dbReference>
<proteinExistence type="predicted"/>
<dbReference type="Pfam" id="PF01547">
    <property type="entry name" value="SBP_bac_1"/>
    <property type="match status" value="1"/>
</dbReference>
<sequence length="437" mass="46296">MTHSTPSIRRTLRRTAVAAGLVAALFGVSACSSGSGAATGGATLWGLTGADEDNVLTPSLKDWNADNDDAQVKATYFQNDAYKTKIRTAVGAGSAPTIIYSWAGGTLDSYVKAGKVEDLTSDTEDIKGKFLESVWDQGVVDGKTYAVPMNATTPIMFYWNKDVLDKAGVDEPKTWDDVLAAVPKLKKAGVAPFAVAGASKWPLLMWEEYLVDRVAGPEAFNKVMAGEKDAWSDPGIIKANEMIQELVDAGGFVDGFSSVTADSNADIALLYTGKAAMMLQGAWVVPTITQQAPKFAENGLGYGTFPSVEGGKGDPSNIVGNPSGYFSISSAASEDQQEAAKDYLTEGVFDDGYVDRMVESGQVPPIKDIDDKVQASGGDFGATVYDLTKNAENFQMSWDQALPPAQATALLSNLDQLFSGAIDAEEFSDAMNKTIGK</sequence>
<dbReference type="PANTHER" id="PTHR43649">
    <property type="entry name" value="ARABINOSE-BINDING PROTEIN-RELATED"/>
    <property type="match status" value="1"/>
</dbReference>
<comment type="caution">
    <text evidence="2">The sequence shown here is derived from an EMBL/GenBank/DDBJ whole genome shotgun (WGS) entry which is preliminary data.</text>
</comment>
<keyword evidence="1" id="KW-0732">Signal</keyword>
<dbReference type="EMBL" id="JAGYPE010000002">
    <property type="protein sequence ID" value="MBS4182504.1"/>
    <property type="molecule type" value="Genomic_DNA"/>
</dbReference>
<protein>
    <submittedName>
        <fullName evidence="2">Extracellular solute-binding protein</fullName>
    </submittedName>
</protein>
<organism evidence="2">
    <name type="scientific">Neobacillus citreus</name>
    <dbReference type="NCBI Taxonomy" id="2833578"/>
    <lineage>
        <taxon>Bacteria</taxon>
        <taxon>Bacillati</taxon>
        <taxon>Bacillota</taxon>
        <taxon>Bacilli</taxon>
        <taxon>Bacillales</taxon>
        <taxon>Bacillaceae</taxon>
        <taxon>Neobacillus</taxon>
    </lineage>
</organism>
<dbReference type="SUPFAM" id="SSF53850">
    <property type="entry name" value="Periplasmic binding protein-like II"/>
    <property type="match status" value="1"/>
</dbReference>
<gene>
    <name evidence="2" type="ORF">KHB02_13985</name>
</gene>
<accession>A0A942SY88</accession>
<name>A0A942SY88_9BACI</name>
<dbReference type="InterPro" id="IPR050490">
    <property type="entry name" value="Bact_solute-bd_prot1"/>
</dbReference>
<evidence type="ECO:0000256" key="1">
    <source>
        <dbReference type="SAM" id="SignalP"/>
    </source>
</evidence>
<dbReference type="AlphaFoldDB" id="A0A942SY88"/>
<dbReference type="Gene3D" id="3.40.190.10">
    <property type="entry name" value="Periplasmic binding protein-like II"/>
    <property type="match status" value="2"/>
</dbReference>
<feature type="signal peptide" evidence="1">
    <location>
        <begin position="1"/>
        <end position="37"/>
    </location>
</feature>
<reference evidence="2" key="1">
    <citation type="submission" date="2021-05" db="EMBL/GenBank/DDBJ databases">
        <title>Novel Bacillus species.</title>
        <authorList>
            <person name="Liu G."/>
        </authorList>
    </citation>
    <scope>NUCLEOTIDE SEQUENCE</scope>
    <source>
        <strain evidence="2">FJAT-50051</strain>
    </source>
</reference>